<gene>
    <name evidence="7" type="ORF">ACFPK1_22985</name>
</gene>
<protein>
    <submittedName>
        <fullName evidence="7">ATP-grasp domain-containing protein</fullName>
    </submittedName>
</protein>
<reference evidence="8" key="1">
    <citation type="journal article" date="2019" name="Int. J. Syst. Evol. Microbiol.">
        <title>The Global Catalogue of Microorganisms (GCM) 10K type strain sequencing project: providing services to taxonomists for standard genome sequencing and annotation.</title>
        <authorList>
            <consortium name="The Broad Institute Genomics Platform"/>
            <consortium name="The Broad Institute Genome Sequencing Center for Infectious Disease"/>
            <person name="Wu L."/>
            <person name="Ma J."/>
        </authorList>
    </citation>
    <scope>NUCLEOTIDE SEQUENCE [LARGE SCALE GENOMIC DNA]</scope>
    <source>
        <strain evidence="8">XZYJ18</strain>
    </source>
</reference>
<proteinExistence type="predicted"/>
<dbReference type="Proteomes" id="UP001596175">
    <property type="component" value="Unassembled WGS sequence"/>
</dbReference>
<dbReference type="Gene3D" id="3.30.470.20">
    <property type="entry name" value="ATP-grasp fold, B domain"/>
    <property type="match status" value="1"/>
</dbReference>
<dbReference type="PANTHER" id="PTHR43585:SF2">
    <property type="entry name" value="ATP-GRASP ENZYME FSQD"/>
    <property type="match status" value="1"/>
</dbReference>
<dbReference type="Gene3D" id="3.40.50.20">
    <property type="match status" value="1"/>
</dbReference>
<evidence type="ECO:0000256" key="5">
    <source>
        <dbReference type="SAM" id="MobiDB-lite"/>
    </source>
</evidence>
<dbReference type="RefSeq" id="WP_378023281.1">
    <property type="nucleotide sequence ID" value="NZ_JBHSKG010000014.1"/>
</dbReference>
<dbReference type="InterPro" id="IPR052032">
    <property type="entry name" value="ATP-dep_AA_Ligase"/>
</dbReference>
<evidence type="ECO:0000256" key="1">
    <source>
        <dbReference type="ARBA" id="ARBA00022598"/>
    </source>
</evidence>
<dbReference type="SUPFAM" id="SSF56059">
    <property type="entry name" value="Glutathione synthetase ATP-binding domain-like"/>
    <property type="match status" value="1"/>
</dbReference>
<evidence type="ECO:0000256" key="2">
    <source>
        <dbReference type="ARBA" id="ARBA00022741"/>
    </source>
</evidence>
<dbReference type="PROSITE" id="PS50975">
    <property type="entry name" value="ATP_GRASP"/>
    <property type="match status" value="1"/>
</dbReference>
<accession>A0ABV9ZNT5</accession>
<evidence type="ECO:0000256" key="4">
    <source>
        <dbReference type="PROSITE-ProRule" id="PRU00409"/>
    </source>
</evidence>
<feature type="domain" description="ATP-grasp" evidence="6">
    <location>
        <begin position="92"/>
        <end position="283"/>
    </location>
</feature>
<evidence type="ECO:0000259" key="6">
    <source>
        <dbReference type="PROSITE" id="PS50975"/>
    </source>
</evidence>
<dbReference type="Gene3D" id="3.30.1490.20">
    <property type="entry name" value="ATP-grasp fold, A domain"/>
    <property type="match status" value="1"/>
</dbReference>
<keyword evidence="3 4" id="KW-0067">ATP-binding</keyword>
<name>A0ABV9ZNT5_9PSEU</name>
<feature type="region of interest" description="Disordered" evidence="5">
    <location>
        <begin position="1"/>
        <end position="27"/>
    </location>
</feature>
<comment type="caution">
    <text evidence="7">The sequence shown here is derived from an EMBL/GenBank/DDBJ whole genome shotgun (WGS) entry which is preliminary data.</text>
</comment>
<dbReference type="Pfam" id="PF15632">
    <property type="entry name" value="ATPgrasp_Ter"/>
    <property type="match status" value="1"/>
</dbReference>
<keyword evidence="2 4" id="KW-0547">Nucleotide-binding</keyword>
<evidence type="ECO:0000313" key="7">
    <source>
        <dbReference type="EMBL" id="MFC5141119.1"/>
    </source>
</evidence>
<keyword evidence="8" id="KW-1185">Reference proteome</keyword>
<evidence type="ECO:0000256" key="3">
    <source>
        <dbReference type="ARBA" id="ARBA00022840"/>
    </source>
</evidence>
<dbReference type="PANTHER" id="PTHR43585">
    <property type="entry name" value="FUMIPYRROLE BIOSYNTHESIS PROTEIN C"/>
    <property type="match status" value="1"/>
</dbReference>
<dbReference type="EMBL" id="JBHSKG010000014">
    <property type="protein sequence ID" value="MFC5141119.1"/>
    <property type="molecule type" value="Genomic_DNA"/>
</dbReference>
<dbReference type="InterPro" id="IPR011761">
    <property type="entry name" value="ATP-grasp"/>
</dbReference>
<organism evidence="7 8">
    <name type="scientific">Actinomycetospora rhizophila</name>
    <dbReference type="NCBI Taxonomy" id="1416876"/>
    <lineage>
        <taxon>Bacteria</taxon>
        <taxon>Bacillati</taxon>
        <taxon>Actinomycetota</taxon>
        <taxon>Actinomycetes</taxon>
        <taxon>Pseudonocardiales</taxon>
        <taxon>Pseudonocardiaceae</taxon>
        <taxon>Actinomycetospora</taxon>
    </lineage>
</organism>
<sequence>MVTVLSSGREITRHSRHAAGSVTVPDPADEPTGYVAALLRLADTHGPGVIVPTTDESLETVAAHHEVLAARHTVACPAEGVARTFLDKRITSEVAERAGVEAPRTVSPSSYDELEALAERLRFPCLVKPAESFRYNRAFGVKMKRVHTPDELRTAWGEAHELGIGTMVQELIPGPETGGVNYNVYVVDGVPRAEMTSCKLRLSPRDFGYPSAVVSRHVPEVIAPGRAIVAAMGIEGFANVEFKQDERDGRYQLMEVNGRPNMSGRLAVRCGVDFPLLTYRHLVHGEVPVAPSWREGVHWVNEFKDTRILLDRWRDGRLPWFGGLRPYVSTGVFATLDPRDPRPFLARVRDRVGTEKAPVPAPAR</sequence>
<evidence type="ECO:0000313" key="8">
    <source>
        <dbReference type="Proteomes" id="UP001596175"/>
    </source>
</evidence>
<keyword evidence="1" id="KW-0436">Ligase</keyword>
<dbReference type="InterPro" id="IPR013815">
    <property type="entry name" value="ATP_grasp_subdomain_1"/>
</dbReference>